<reference evidence="1 2" key="1">
    <citation type="journal article" date="2018" name="Front. Microbiol.">
        <title>Genome-Wide Analysis of Corynespora cassiicola Leaf Fall Disease Putative Effectors.</title>
        <authorList>
            <person name="Lopez D."/>
            <person name="Ribeiro S."/>
            <person name="Label P."/>
            <person name="Fumanal B."/>
            <person name="Venisse J.S."/>
            <person name="Kohler A."/>
            <person name="de Oliveira R.R."/>
            <person name="Labutti K."/>
            <person name="Lipzen A."/>
            <person name="Lail K."/>
            <person name="Bauer D."/>
            <person name="Ohm R.A."/>
            <person name="Barry K.W."/>
            <person name="Spatafora J."/>
            <person name="Grigoriev I.V."/>
            <person name="Martin F.M."/>
            <person name="Pujade-Renaud V."/>
        </authorList>
    </citation>
    <scope>NUCLEOTIDE SEQUENCE [LARGE SCALE GENOMIC DNA]</scope>
    <source>
        <strain evidence="1 2">Philippines</strain>
    </source>
</reference>
<dbReference type="InterPro" id="IPR024079">
    <property type="entry name" value="MetalloPept_cat_dom_sf"/>
</dbReference>
<proteinExistence type="predicted"/>
<dbReference type="AlphaFoldDB" id="A0A2T2NAT1"/>
<dbReference type="Pfam" id="PF12388">
    <property type="entry name" value="Peptidase_M57"/>
    <property type="match status" value="1"/>
</dbReference>
<dbReference type="EMBL" id="KZ678142">
    <property type="protein sequence ID" value="PSN62148.1"/>
    <property type="molecule type" value="Genomic_DNA"/>
</dbReference>
<dbReference type="Proteomes" id="UP000240883">
    <property type="component" value="Unassembled WGS sequence"/>
</dbReference>
<dbReference type="OrthoDB" id="406838at2759"/>
<dbReference type="Gene3D" id="3.40.390.10">
    <property type="entry name" value="Collagenase (Catalytic Domain)"/>
    <property type="match status" value="1"/>
</dbReference>
<protein>
    <recommendedName>
        <fullName evidence="3">Peptidase metallopeptidase domain-containing protein</fullName>
    </recommendedName>
</protein>
<name>A0A2T2NAT1_CORCC</name>
<evidence type="ECO:0000313" key="1">
    <source>
        <dbReference type="EMBL" id="PSN62148.1"/>
    </source>
</evidence>
<evidence type="ECO:0000313" key="2">
    <source>
        <dbReference type="Proteomes" id="UP000240883"/>
    </source>
</evidence>
<keyword evidence="2" id="KW-1185">Reference proteome</keyword>
<dbReference type="STRING" id="1448308.A0A2T2NAT1"/>
<dbReference type="SUPFAM" id="SSF55486">
    <property type="entry name" value="Metalloproteases ('zincins'), catalytic domain"/>
    <property type="match status" value="1"/>
</dbReference>
<organism evidence="1 2">
    <name type="scientific">Corynespora cassiicola Philippines</name>
    <dbReference type="NCBI Taxonomy" id="1448308"/>
    <lineage>
        <taxon>Eukaryota</taxon>
        <taxon>Fungi</taxon>
        <taxon>Dikarya</taxon>
        <taxon>Ascomycota</taxon>
        <taxon>Pezizomycotina</taxon>
        <taxon>Dothideomycetes</taxon>
        <taxon>Pleosporomycetidae</taxon>
        <taxon>Pleosporales</taxon>
        <taxon>Corynesporascaceae</taxon>
        <taxon>Corynespora</taxon>
    </lineage>
</organism>
<evidence type="ECO:0008006" key="3">
    <source>
        <dbReference type="Google" id="ProtNLM"/>
    </source>
</evidence>
<dbReference type="GO" id="GO:0008237">
    <property type="term" value="F:metallopeptidase activity"/>
    <property type="evidence" value="ECO:0007669"/>
    <property type="project" value="InterPro"/>
</dbReference>
<gene>
    <name evidence="1" type="ORF">BS50DRAFT_578002</name>
</gene>
<sequence length="322" mass="36861">MNIYHTFCACHLGIAQAILNFTTYIYDALDVFEGIMASLLELFFIKTHESFDDLALLPLVDETYNGCEEQLFDVLLDAPSTTDRYAVDEKHCASLAVAPYPLKPLGMNEYPCVTGHQPYGPQDLSVHVIDGSMIPRWKPGCTLYYVVVQDGLLPQEYDHLRKSMHSAVLSWEGKGMSINFKETFNFGQANFQVVYDKWLHCNLYATAFFPGDRQRVMRVGPRSFQGQYWGYLSHVLGHELGHVIGLRHDCWQPREPWAYDFVPGYSSVMNHKNASYPWLLVITDQDGQHARQFYQHPEGPIAGHYHIKDHSPITCTARECRC</sequence>
<dbReference type="InterPro" id="IPR024653">
    <property type="entry name" value="Peptidase_M10/M27/M57"/>
</dbReference>
<accession>A0A2T2NAT1</accession>